<gene>
    <name evidence="2 3 4" type="primary">LOC117536673</name>
</gene>
<dbReference type="Proteomes" id="UP000515161">
    <property type="component" value="Unplaced"/>
</dbReference>
<dbReference type="PANTHER" id="PTHR31025">
    <property type="entry name" value="SI:CH211-196P9.1-RELATED"/>
    <property type="match status" value="1"/>
</dbReference>
<dbReference type="KEGG" id="gacu:117536673"/>
<proteinExistence type="predicted"/>
<keyword evidence="1" id="KW-1185">Reference proteome</keyword>
<dbReference type="OrthoDB" id="8838209at2759"/>
<reference evidence="2 3" key="1">
    <citation type="submission" date="2025-04" db="UniProtKB">
        <authorList>
            <consortium name="RefSeq"/>
        </authorList>
    </citation>
    <scope>IDENTIFICATION</scope>
</reference>
<dbReference type="GeneID" id="117536673"/>
<evidence type="ECO:0000313" key="3">
    <source>
        <dbReference type="RefSeq" id="XP_034057534.1"/>
    </source>
</evidence>
<dbReference type="RefSeq" id="XP_034057525.1">
    <property type="nucleotide sequence ID" value="XM_034201634.1"/>
</dbReference>
<evidence type="ECO:0000313" key="1">
    <source>
        <dbReference type="Proteomes" id="UP000515161"/>
    </source>
</evidence>
<protein>
    <submittedName>
        <fullName evidence="2 3">Uncharacterized protein LOC117536673</fullName>
    </submittedName>
</protein>
<dbReference type="AlphaFoldDB" id="A0A6P8T212"/>
<accession>A0A6P8T212</accession>
<evidence type="ECO:0000313" key="4">
    <source>
        <dbReference type="RefSeq" id="XP_034057540.1"/>
    </source>
</evidence>
<sequence length="524" mass="59260">MAETQKISSAITAVFPDLPIAVLSSVVDTLEALGAGTTDDLQYVTEADLLLVLKPIQARRLVAAWAQNSKCIEMNTVSSPVSVCSTPSFNSPASSTSISSPGACSAFVPNWVDNFKIPWQRLPEELLQSLERQRRPSSRLRREMVRIVVKEIMKVSNNPAKRDTTEIGKRMVAKYPKSLQDVIEGDVVGPGYHSLVKQLQARIENVKRPNTLKIMKRKATSDDDDTEEVPAKKRAGVQDTYGCVNWEPKHLPLSETVESQQEKKEKMKNMFEEINYNTDDVRTLVQSTYYTQRVYINKGTRIKTLGQEWPFLFREVGMAAHFQELTGVSLMESFLANVDKKGRRLLDFLKRVAAPKNKQVLDALIKFQTERGQSDGCSEDIIQMVCLLLALFGEQKENLFHFVEDTCLAQEVQMEKLPATPCIIVCGSSCFAAGMFMLSIDQEVVNDHITSFTSAFCLMFGCYYCFNIHYPVELRSTLEFLQRCFFSINPERGTKVEWKKNKKVLPVNPRVLTLIADLADHEWI</sequence>
<organism evidence="1 3">
    <name type="scientific">Gymnodraco acuticeps</name>
    <name type="common">Antarctic dragonfish</name>
    <dbReference type="NCBI Taxonomy" id="8218"/>
    <lineage>
        <taxon>Eukaryota</taxon>
        <taxon>Metazoa</taxon>
        <taxon>Chordata</taxon>
        <taxon>Craniata</taxon>
        <taxon>Vertebrata</taxon>
        <taxon>Euteleostomi</taxon>
        <taxon>Actinopterygii</taxon>
        <taxon>Neopterygii</taxon>
        <taxon>Teleostei</taxon>
        <taxon>Neoteleostei</taxon>
        <taxon>Acanthomorphata</taxon>
        <taxon>Eupercaria</taxon>
        <taxon>Perciformes</taxon>
        <taxon>Notothenioidei</taxon>
        <taxon>Bathydraconidae</taxon>
        <taxon>Gymnodraco</taxon>
    </lineage>
</organism>
<evidence type="ECO:0000313" key="2">
    <source>
        <dbReference type="RefSeq" id="XP_034057525.1"/>
    </source>
</evidence>
<dbReference type="RefSeq" id="XP_034057534.1">
    <property type="nucleotide sequence ID" value="XM_034201643.1"/>
</dbReference>
<dbReference type="RefSeq" id="XP_034057540.1">
    <property type="nucleotide sequence ID" value="XM_034201649.1"/>
</dbReference>
<name>A0A6P8T212_GYMAC</name>
<dbReference type="PANTHER" id="PTHR31025:SF30">
    <property type="entry name" value="SI:DKEY-15H8.17"/>
    <property type="match status" value="1"/>
</dbReference>